<feature type="signal peptide" evidence="1">
    <location>
        <begin position="1"/>
        <end position="22"/>
    </location>
</feature>
<evidence type="ECO:0000313" key="2">
    <source>
        <dbReference type="EMBL" id="MCS0581580.1"/>
    </source>
</evidence>
<evidence type="ECO:0000256" key="1">
    <source>
        <dbReference type="SAM" id="SignalP"/>
    </source>
</evidence>
<gene>
    <name evidence="2" type="ORF">NX784_08245</name>
</gene>
<protein>
    <recommendedName>
        <fullName evidence="4">PEP-CTERM protein-sorting domain-containing protein</fullName>
    </recommendedName>
</protein>
<evidence type="ECO:0008006" key="4">
    <source>
        <dbReference type="Google" id="ProtNLM"/>
    </source>
</evidence>
<evidence type="ECO:0000313" key="3">
    <source>
        <dbReference type="Proteomes" id="UP001204151"/>
    </source>
</evidence>
<name>A0ABT1ZNV5_9BURK</name>
<keyword evidence="1" id="KW-0732">Signal</keyword>
<reference evidence="2 3" key="1">
    <citation type="submission" date="2022-08" db="EMBL/GenBank/DDBJ databases">
        <title>Reclassification of Massilia species as members of the genera Telluria, Duganella, Pseudoduganella, Mokoshia gen. nov. and Zemynaea gen. nov. using orthogonal and non-orthogonal genome-based approaches.</title>
        <authorList>
            <person name="Bowman J.P."/>
        </authorList>
    </citation>
    <scope>NUCLEOTIDE SEQUENCE [LARGE SCALE GENOMIC DNA]</scope>
    <source>
        <strain evidence="2 3">JCM 31316</strain>
    </source>
</reference>
<feature type="chain" id="PRO_5045091898" description="PEP-CTERM protein-sorting domain-containing protein" evidence="1">
    <location>
        <begin position="23"/>
        <end position="224"/>
    </location>
</feature>
<accession>A0ABT1ZNV5</accession>
<dbReference type="EMBL" id="JANUGW010000005">
    <property type="protein sequence ID" value="MCS0581580.1"/>
    <property type="molecule type" value="Genomic_DNA"/>
</dbReference>
<sequence>MMTTTMYHTTIRLLGAATLALAAHGAGATVLATLGAGSTVGTTTNAAHFDLNTALANDWVEDGLLFHFSGYGANNGCGYAGVDCYDAVTDLSPAFAGNYMATAGMNAYISVRRADGGAIHRIEFAAGSGYRTLNGYWATYGAGLRTGSGNFTAPSGAVLGLRDGAGFDEVRYFAFSTANRQAGYSAPALDEVRVGVPEPASPALCALAFLGMAAVRRRAGNRST</sequence>
<keyword evidence="3" id="KW-1185">Reference proteome</keyword>
<organism evidence="2 3">
    <name type="scientific">Massilia pinisoli</name>
    <dbReference type="NCBI Taxonomy" id="1772194"/>
    <lineage>
        <taxon>Bacteria</taxon>
        <taxon>Pseudomonadati</taxon>
        <taxon>Pseudomonadota</taxon>
        <taxon>Betaproteobacteria</taxon>
        <taxon>Burkholderiales</taxon>
        <taxon>Oxalobacteraceae</taxon>
        <taxon>Telluria group</taxon>
        <taxon>Massilia</taxon>
    </lineage>
</organism>
<dbReference type="Proteomes" id="UP001204151">
    <property type="component" value="Unassembled WGS sequence"/>
</dbReference>
<comment type="caution">
    <text evidence="2">The sequence shown here is derived from an EMBL/GenBank/DDBJ whole genome shotgun (WGS) entry which is preliminary data.</text>
</comment>
<dbReference type="RefSeq" id="WP_258816181.1">
    <property type="nucleotide sequence ID" value="NZ_JANUGW010000005.1"/>
</dbReference>
<proteinExistence type="predicted"/>